<name>A0A4U5MJ14_STECR</name>
<dbReference type="SMART" id="SM00439">
    <property type="entry name" value="BAH"/>
    <property type="match status" value="1"/>
</dbReference>
<comment type="caution">
    <text evidence="3">The sequence shown here is derived from an EMBL/GenBank/DDBJ whole genome shotgun (WGS) entry which is preliminary data.</text>
</comment>
<evidence type="ECO:0000259" key="2">
    <source>
        <dbReference type="PROSITE" id="PS51038"/>
    </source>
</evidence>
<dbReference type="PANTHER" id="PTHR10865">
    <property type="entry name" value="METASTASIS-ASSOCIATED PROTEIN AND MESODERM INDUCTION EARLY RESPONSE PROTEIN"/>
    <property type="match status" value="1"/>
</dbReference>
<keyword evidence="4" id="KW-1185">Reference proteome</keyword>
<protein>
    <recommendedName>
        <fullName evidence="2">BAH domain-containing protein</fullName>
    </recommendedName>
</protein>
<gene>
    <name evidence="3" type="ORF">L596_021529</name>
</gene>
<feature type="region of interest" description="Disordered" evidence="1">
    <location>
        <begin position="80"/>
        <end position="100"/>
    </location>
</feature>
<dbReference type="GO" id="GO:0042826">
    <property type="term" value="F:histone deacetylase binding"/>
    <property type="evidence" value="ECO:0007669"/>
    <property type="project" value="TreeGrafter"/>
</dbReference>
<evidence type="ECO:0000313" key="3">
    <source>
        <dbReference type="EMBL" id="TKR69356.1"/>
    </source>
</evidence>
<dbReference type="PANTHER" id="PTHR10865:SF29">
    <property type="entry name" value="METASTASIS ASSOCIATED 1-LIKE, ISOFORM D"/>
    <property type="match status" value="1"/>
</dbReference>
<accession>A0A4U5MJ14</accession>
<dbReference type="Pfam" id="PF01426">
    <property type="entry name" value="BAH"/>
    <property type="match status" value="2"/>
</dbReference>
<reference evidence="3 4" key="2">
    <citation type="journal article" date="2019" name="G3 (Bethesda)">
        <title>Hybrid Assembly of the Genome of the Entomopathogenic Nematode Steinernema carpocapsae Identifies the X-Chromosome.</title>
        <authorList>
            <person name="Serra L."/>
            <person name="Macchietto M."/>
            <person name="Macias-Munoz A."/>
            <person name="McGill C.J."/>
            <person name="Rodriguez I.M."/>
            <person name="Rodriguez B."/>
            <person name="Murad R."/>
            <person name="Mortazavi A."/>
        </authorList>
    </citation>
    <scope>NUCLEOTIDE SEQUENCE [LARGE SCALE GENOMIC DNA]</scope>
    <source>
        <strain evidence="3 4">ALL</strain>
    </source>
</reference>
<dbReference type="STRING" id="34508.A0A4U5MJ14"/>
<dbReference type="GO" id="GO:0003714">
    <property type="term" value="F:transcription corepressor activity"/>
    <property type="evidence" value="ECO:0007669"/>
    <property type="project" value="TreeGrafter"/>
</dbReference>
<dbReference type="Gene3D" id="2.30.30.490">
    <property type="match status" value="2"/>
</dbReference>
<dbReference type="InterPro" id="IPR043151">
    <property type="entry name" value="BAH_sf"/>
</dbReference>
<proteinExistence type="predicted"/>
<reference evidence="3 4" key="1">
    <citation type="journal article" date="2015" name="Genome Biol.">
        <title>Comparative genomics of Steinernema reveals deeply conserved gene regulatory networks.</title>
        <authorList>
            <person name="Dillman A.R."/>
            <person name="Macchietto M."/>
            <person name="Porter C.F."/>
            <person name="Rogers A."/>
            <person name="Williams B."/>
            <person name="Antoshechkin I."/>
            <person name="Lee M.M."/>
            <person name="Goodwin Z."/>
            <person name="Lu X."/>
            <person name="Lewis E.E."/>
            <person name="Goodrich-Blair H."/>
            <person name="Stock S.P."/>
            <person name="Adams B.J."/>
            <person name="Sternberg P.W."/>
            <person name="Mortazavi A."/>
        </authorList>
    </citation>
    <scope>NUCLEOTIDE SEQUENCE [LARGE SCALE GENOMIC DNA]</scope>
    <source>
        <strain evidence="3 4">ALL</strain>
    </source>
</reference>
<dbReference type="InterPro" id="IPR040138">
    <property type="entry name" value="MIER/MTA"/>
</dbReference>
<dbReference type="GO" id="GO:0003682">
    <property type="term" value="F:chromatin binding"/>
    <property type="evidence" value="ECO:0007669"/>
    <property type="project" value="InterPro"/>
</dbReference>
<sequence length="226" mass="25944">MTQNMYRVGDYVYFELSSTAPYQIRRIEELNKTSSGNVEAKVLCFYRRRDVNETLLKTADKSTRHFAFDTVDINRKRWLSPNKSKEAKPEEENGMDDSPKPMQIVEEEEESLQNGDDEQKVNGDLASFGGLPLGAEKLSTENVHALRQKELFLSRNIETLPATNIRGKCSVTLLSECETADEYLESSSTRWSTTRITKLCSLTRAPSRWERNIKLLCLRLTPARRL</sequence>
<dbReference type="Proteomes" id="UP000298663">
    <property type="component" value="Unassembled WGS sequence"/>
</dbReference>
<feature type="domain" description="BAH" evidence="2">
    <location>
        <begin position="4"/>
        <end position="215"/>
    </location>
</feature>
<evidence type="ECO:0000256" key="1">
    <source>
        <dbReference type="SAM" id="MobiDB-lite"/>
    </source>
</evidence>
<organism evidence="3 4">
    <name type="scientific">Steinernema carpocapsae</name>
    <name type="common">Entomopathogenic nematode</name>
    <dbReference type="NCBI Taxonomy" id="34508"/>
    <lineage>
        <taxon>Eukaryota</taxon>
        <taxon>Metazoa</taxon>
        <taxon>Ecdysozoa</taxon>
        <taxon>Nematoda</taxon>
        <taxon>Chromadorea</taxon>
        <taxon>Rhabditida</taxon>
        <taxon>Tylenchina</taxon>
        <taxon>Panagrolaimomorpha</taxon>
        <taxon>Strongyloidoidea</taxon>
        <taxon>Steinernematidae</taxon>
        <taxon>Steinernema</taxon>
    </lineage>
</organism>
<dbReference type="AlphaFoldDB" id="A0A4U5MJ14"/>
<dbReference type="OrthoDB" id="2193595at2759"/>
<dbReference type="EMBL" id="AZBU02000007">
    <property type="protein sequence ID" value="TKR69356.1"/>
    <property type="molecule type" value="Genomic_DNA"/>
</dbReference>
<dbReference type="GO" id="GO:0016581">
    <property type="term" value="C:NuRD complex"/>
    <property type="evidence" value="ECO:0007669"/>
    <property type="project" value="TreeGrafter"/>
</dbReference>
<evidence type="ECO:0000313" key="4">
    <source>
        <dbReference type="Proteomes" id="UP000298663"/>
    </source>
</evidence>
<dbReference type="GO" id="GO:0000122">
    <property type="term" value="P:negative regulation of transcription by RNA polymerase II"/>
    <property type="evidence" value="ECO:0007669"/>
    <property type="project" value="TreeGrafter"/>
</dbReference>
<dbReference type="GO" id="GO:0003713">
    <property type="term" value="F:transcription coactivator activity"/>
    <property type="evidence" value="ECO:0007669"/>
    <property type="project" value="TreeGrafter"/>
</dbReference>
<dbReference type="PROSITE" id="PS51038">
    <property type="entry name" value="BAH"/>
    <property type="match status" value="1"/>
</dbReference>
<dbReference type="InterPro" id="IPR001025">
    <property type="entry name" value="BAH_dom"/>
</dbReference>